<dbReference type="InterPro" id="IPR008979">
    <property type="entry name" value="Galactose-bd-like_sf"/>
</dbReference>
<protein>
    <recommendedName>
        <fullName evidence="12">Exo-1,4-beta-D-glucosaminidase</fullName>
    </recommendedName>
</protein>
<evidence type="ECO:0000256" key="5">
    <source>
        <dbReference type="SAM" id="SignalP"/>
    </source>
</evidence>
<feature type="domain" description="Exo-beta-D-glucosaminidase Ig-fold" evidence="8">
    <location>
        <begin position="816"/>
        <end position="923"/>
    </location>
</feature>
<dbReference type="EMBL" id="CP089982">
    <property type="protein sequence ID" value="WXA95899.1"/>
    <property type="molecule type" value="Genomic_DNA"/>
</dbReference>
<accession>A0ABZ2KCS9</accession>
<feature type="compositionally biased region" description="Low complexity" evidence="4">
    <location>
        <begin position="49"/>
        <end position="60"/>
    </location>
</feature>
<gene>
    <name evidence="10" type="ORF">LZC95_03480</name>
</gene>
<dbReference type="Gene3D" id="3.20.20.80">
    <property type="entry name" value="Glycosidases"/>
    <property type="match status" value="1"/>
</dbReference>
<comment type="similarity">
    <text evidence="1">Belongs to the glycosyl hydrolase 2 family.</text>
</comment>
<reference evidence="10 11" key="1">
    <citation type="submission" date="2021-12" db="EMBL/GenBank/DDBJ databases">
        <title>Discovery of the Pendulisporaceae a myxobacterial family with distinct sporulation behavior and unique specialized metabolism.</title>
        <authorList>
            <person name="Garcia R."/>
            <person name="Popoff A."/>
            <person name="Bader C.D."/>
            <person name="Loehr J."/>
            <person name="Walesch S."/>
            <person name="Walt C."/>
            <person name="Boldt J."/>
            <person name="Bunk B."/>
            <person name="Haeckl F.J.F.P.J."/>
            <person name="Gunesch A.P."/>
            <person name="Birkelbach J."/>
            <person name="Nuebel U."/>
            <person name="Pietschmann T."/>
            <person name="Bach T."/>
            <person name="Mueller R."/>
        </authorList>
    </citation>
    <scope>NUCLEOTIDE SEQUENCE [LARGE SCALE GENOMIC DNA]</scope>
    <source>
        <strain evidence="10 11">MSr12523</strain>
    </source>
</reference>
<dbReference type="PANTHER" id="PTHR43536:SF1">
    <property type="entry name" value="MANNOSYLGLYCOPROTEIN ENDO-BETA-MANNOSIDASE"/>
    <property type="match status" value="1"/>
</dbReference>
<dbReference type="InterPro" id="IPR017853">
    <property type="entry name" value="GH"/>
</dbReference>
<dbReference type="Proteomes" id="UP001379533">
    <property type="component" value="Chromosome"/>
</dbReference>
<dbReference type="InterPro" id="IPR054593">
    <property type="entry name" value="Beta-mannosidase-like_N2"/>
</dbReference>
<dbReference type="Pfam" id="PF22666">
    <property type="entry name" value="Glyco_hydro_2_N2"/>
    <property type="match status" value="1"/>
</dbReference>
<evidence type="ECO:0000256" key="1">
    <source>
        <dbReference type="ARBA" id="ARBA00007401"/>
    </source>
</evidence>
<feature type="domain" description="Beta-mannosidase-like galactose-binding" evidence="9">
    <location>
        <begin position="99"/>
        <end position="236"/>
    </location>
</feature>
<evidence type="ECO:0000259" key="8">
    <source>
        <dbReference type="Pfam" id="PF18368"/>
    </source>
</evidence>
<dbReference type="InterPro" id="IPR041351">
    <property type="entry name" value="Ig_GlcNase"/>
</dbReference>
<dbReference type="InterPro" id="IPR041447">
    <property type="entry name" value="Mannosidase_ig"/>
</dbReference>
<organism evidence="10 11">
    <name type="scientific">Pendulispora brunnea</name>
    <dbReference type="NCBI Taxonomy" id="2905690"/>
    <lineage>
        <taxon>Bacteria</taxon>
        <taxon>Pseudomonadati</taxon>
        <taxon>Myxococcota</taxon>
        <taxon>Myxococcia</taxon>
        <taxon>Myxococcales</taxon>
        <taxon>Sorangiineae</taxon>
        <taxon>Pendulisporaceae</taxon>
        <taxon>Pendulispora</taxon>
    </lineage>
</organism>
<dbReference type="Pfam" id="PF18368">
    <property type="entry name" value="Ig_GlcNase"/>
    <property type="match status" value="1"/>
</dbReference>
<feature type="domain" description="Mannosidase Ig/CBM-like" evidence="7">
    <location>
        <begin position="722"/>
        <end position="803"/>
    </location>
</feature>
<feature type="signal peptide" evidence="5">
    <location>
        <begin position="1"/>
        <end position="21"/>
    </location>
</feature>
<dbReference type="Gene3D" id="2.60.120.260">
    <property type="entry name" value="Galactose-binding domain-like"/>
    <property type="match status" value="1"/>
</dbReference>
<dbReference type="Pfam" id="PF00703">
    <property type="entry name" value="Glyco_hydro_2"/>
    <property type="match status" value="1"/>
</dbReference>
<dbReference type="RefSeq" id="WP_394846510.1">
    <property type="nucleotide sequence ID" value="NZ_CP089982.1"/>
</dbReference>
<feature type="region of interest" description="Disordered" evidence="4">
    <location>
        <begin position="30"/>
        <end position="67"/>
    </location>
</feature>
<dbReference type="InterPro" id="IPR043534">
    <property type="entry name" value="EBDG/EBM"/>
</dbReference>
<keyword evidence="5" id="KW-0732">Signal</keyword>
<sequence length="931" mass="103068">MIRSLTMSRRALALLSTAAFAALLPNCSSEDATNPPGQPGDLDNPKGLDSSTSDSTADDTYSPAPAPADKLFLRNGWAIRTSAGLNKDGATLSMVGFDTNQWTQATVPTTVVSARVAHGDFPDPNFGMNMRNIPGTTDYPIGENFSWYEMKDTNPYKVPWWYRTEFELPSNGGARTWLHFDGINYRANIWLNGKKVASSDQIAGSYRRFALDVTAAAKPGQRNALAIEIFSPHKTDLAPSFIDWNPTAADKNMGLWQDVFLTTTGAVKVEYPTIVSKVPNTNEARVTVNAELTNATNASVTGTVKGTLGNIVFTETVTLGPNEKKQLSITPDKHPELVIASPKLWWPYAYGEQNLHDLTLDFVVNGQVSDRAKARVGIREIAMNLVDGKWASYKVNGKPIFIRGGGYTQNMLFRYDDKRDEQEMKLVKDMGMNTIRIEGKLANDHLFEVTDREGILVQTGWECCSIWETWIDPERHGKWTSESWGIAEASMKSQLLRLRSRPSSLGWLYGSDSHPPEDIEKIYLRAAEQARWNLPLHNQASERDPSTLTGPSGFKMPGPYDYIPPVYWYQDKYGKGGAWGGFISEAGIGPAVPEIESLKKFLPADKLWPINEVWHYHMGGGPFANLDIHTAALEGRYGKATTLENYVLKAQALAYDGERAKFESYRWGKGKTTGIISWMLNNGWPSMLWHSYDYYLAASGGYYGTKTANRPVHIIYNYETRAVVVVNDTAGSVSGLKATAEVYDINAKKLFSQEKTNLTVNTTKSTAALTIPAVANLTPTYFVRLVLRDNQDRVVSNNFYWLSTKTDKIDWSKHDWWGAPTTQHADLTQLKSLPATKPTLTAVAEGTGAQRKLRVTVQNDNKGISFLVRVRVTKGAGGPEVLPSTWSDNYISLLPGEKRELVGEFAASDLGNAQPTVVLTGWNASETSTTP</sequence>
<evidence type="ECO:0000313" key="11">
    <source>
        <dbReference type="Proteomes" id="UP001379533"/>
    </source>
</evidence>
<feature type="chain" id="PRO_5045663772" description="Exo-1,4-beta-D-glucosaminidase" evidence="5">
    <location>
        <begin position="22"/>
        <end position="931"/>
    </location>
</feature>
<dbReference type="InterPro" id="IPR036156">
    <property type="entry name" value="Beta-gal/glucu_dom_sf"/>
</dbReference>
<dbReference type="Gene3D" id="2.60.40.10">
    <property type="entry name" value="Immunoglobulins"/>
    <property type="match status" value="3"/>
</dbReference>
<evidence type="ECO:0000256" key="3">
    <source>
        <dbReference type="ARBA" id="ARBA00023295"/>
    </source>
</evidence>
<dbReference type="Pfam" id="PF17786">
    <property type="entry name" value="Mannosidase_ig"/>
    <property type="match status" value="1"/>
</dbReference>
<keyword evidence="2" id="KW-0378">Hydrolase</keyword>
<evidence type="ECO:0000256" key="4">
    <source>
        <dbReference type="SAM" id="MobiDB-lite"/>
    </source>
</evidence>
<keyword evidence="3" id="KW-0326">Glycosidase</keyword>
<dbReference type="InterPro" id="IPR006102">
    <property type="entry name" value="Ig-like_GH2"/>
</dbReference>
<dbReference type="SUPFAM" id="SSF51445">
    <property type="entry name" value="(Trans)glycosidases"/>
    <property type="match status" value="1"/>
</dbReference>
<evidence type="ECO:0000313" key="10">
    <source>
        <dbReference type="EMBL" id="WXA95899.1"/>
    </source>
</evidence>
<evidence type="ECO:0000259" key="7">
    <source>
        <dbReference type="Pfam" id="PF17786"/>
    </source>
</evidence>
<name>A0ABZ2KCS9_9BACT</name>
<proteinExistence type="inferred from homology"/>
<evidence type="ECO:0000259" key="6">
    <source>
        <dbReference type="Pfam" id="PF00703"/>
    </source>
</evidence>
<evidence type="ECO:0000256" key="2">
    <source>
        <dbReference type="ARBA" id="ARBA00022801"/>
    </source>
</evidence>
<dbReference type="InterPro" id="IPR013783">
    <property type="entry name" value="Ig-like_fold"/>
</dbReference>
<keyword evidence="11" id="KW-1185">Reference proteome</keyword>
<feature type="domain" description="Glycoside hydrolase family 2 immunoglobulin-like beta-sandwich" evidence="6">
    <location>
        <begin position="269"/>
        <end position="379"/>
    </location>
</feature>
<dbReference type="SUPFAM" id="SSF49303">
    <property type="entry name" value="beta-Galactosidase/glucuronidase domain"/>
    <property type="match status" value="3"/>
</dbReference>
<dbReference type="SUPFAM" id="SSF49785">
    <property type="entry name" value="Galactose-binding domain-like"/>
    <property type="match status" value="1"/>
</dbReference>
<evidence type="ECO:0008006" key="12">
    <source>
        <dbReference type="Google" id="ProtNLM"/>
    </source>
</evidence>
<dbReference type="PANTHER" id="PTHR43536">
    <property type="entry name" value="MANNOSYLGLYCOPROTEIN ENDO-BETA-MANNOSIDASE"/>
    <property type="match status" value="1"/>
</dbReference>
<evidence type="ECO:0000259" key="9">
    <source>
        <dbReference type="Pfam" id="PF22666"/>
    </source>
</evidence>